<keyword evidence="5 17" id="KW-0732">Signal</keyword>
<dbReference type="Gene3D" id="3.40.50.200">
    <property type="entry name" value="Peptidase S8/S53 domain"/>
    <property type="match status" value="1"/>
</dbReference>
<keyword evidence="7 14" id="KW-0720">Serine protease</keyword>
<keyword evidence="11" id="KW-0865">Zymogen</keyword>
<evidence type="ECO:0000256" key="9">
    <source>
        <dbReference type="ARBA" id="ARBA00022989"/>
    </source>
</evidence>
<feature type="active site" description="Charge relay system" evidence="13 14">
    <location>
        <position position="191"/>
    </location>
</feature>
<dbReference type="EMBL" id="AY127566">
    <property type="protein sequence ID" value="AAM97495.1"/>
    <property type="molecule type" value="mRNA"/>
</dbReference>
<dbReference type="InterPro" id="IPR022398">
    <property type="entry name" value="Peptidase_S8_His-AS"/>
</dbReference>
<dbReference type="InterPro" id="IPR034182">
    <property type="entry name" value="Kexin/furin"/>
</dbReference>
<protein>
    <submittedName>
        <fullName evidence="19">Serine endopeptidase KEX1</fullName>
    </submittedName>
    <submittedName>
        <fullName evidence="20">Serine endoprotease Kex1</fullName>
    </submittedName>
</protein>
<dbReference type="InterPro" id="IPR036852">
    <property type="entry name" value="Peptidase_S8/S53_dom_sf"/>
</dbReference>
<feature type="signal peptide" evidence="17">
    <location>
        <begin position="1"/>
        <end position="26"/>
    </location>
</feature>
<comment type="subcellular location">
    <subcellularLocation>
        <location evidence="1">Membrane</location>
    </subcellularLocation>
</comment>
<keyword evidence="4 16" id="KW-0812">Transmembrane</keyword>
<evidence type="ECO:0000313" key="20">
    <source>
        <dbReference type="EMBL" id="AAN12365.1"/>
    </source>
</evidence>
<dbReference type="InterPro" id="IPR015500">
    <property type="entry name" value="Peptidase_S8_subtilisin-rel"/>
</dbReference>
<reference evidence="19" key="2">
    <citation type="journal article" date="2003" name="Infect. Immun.">
        <title>A single-copy gene encodes Kex1, a serine endoprotease of Pneumocystis jiroveci.</title>
        <authorList>
            <person name="Kutty G."/>
            <person name="Kovacs J.A."/>
        </authorList>
    </citation>
    <scope>NUCLEOTIDE SEQUENCE</scope>
</reference>
<evidence type="ECO:0000259" key="18">
    <source>
        <dbReference type="PROSITE" id="PS51829"/>
    </source>
</evidence>
<feature type="chain" id="PRO_5007713608" evidence="17">
    <location>
        <begin position="27"/>
        <end position="779"/>
    </location>
</feature>
<dbReference type="GO" id="GO:0000139">
    <property type="term" value="C:Golgi membrane"/>
    <property type="evidence" value="ECO:0007669"/>
    <property type="project" value="TreeGrafter"/>
</dbReference>
<dbReference type="AlphaFoldDB" id="Q8J0A2"/>
<organism evidence="19">
    <name type="scientific">Pneumocystis jirovecii</name>
    <name type="common">Human pneumocystis pneumonia agent</name>
    <dbReference type="NCBI Taxonomy" id="42068"/>
    <lineage>
        <taxon>Eukaryota</taxon>
        <taxon>Fungi</taxon>
        <taxon>Dikarya</taxon>
        <taxon>Ascomycota</taxon>
        <taxon>Taphrinomycotina</taxon>
        <taxon>Pneumocystomycetes</taxon>
        <taxon>Pneumocystaceae</taxon>
        <taxon>Pneumocystis</taxon>
    </lineage>
</organism>
<dbReference type="InterPro" id="IPR000209">
    <property type="entry name" value="Peptidase_S8/S53_dom"/>
</dbReference>
<keyword evidence="9 16" id="KW-1133">Transmembrane helix</keyword>
<feature type="active site" description="Charge relay system" evidence="13 14">
    <location>
        <position position="229"/>
    </location>
</feature>
<dbReference type="Gene3D" id="2.60.120.260">
    <property type="entry name" value="Galactose-binding domain-like"/>
    <property type="match status" value="1"/>
</dbReference>
<dbReference type="PROSITE" id="PS00137">
    <property type="entry name" value="SUBTILASE_HIS"/>
    <property type="match status" value="1"/>
</dbReference>
<evidence type="ECO:0000256" key="7">
    <source>
        <dbReference type="ARBA" id="ARBA00022825"/>
    </source>
</evidence>
<keyword evidence="12" id="KW-0325">Glycoprotein</keyword>
<evidence type="ECO:0000256" key="6">
    <source>
        <dbReference type="ARBA" id="ARBA00022801"/>
    </source>
</evidence>
<evidence type="ECO:0000313" key="19">
    <source>
        <dbReference type="EMBL" id="AAM97495.1"/>
    </source>
</evidence>
<evidence type="ECO:0000256" key="12">
    <source>
        <dbReference type="ARBA" id="ARBA00023180"/>
    </source>
</evidence>
<dbReference type="MEROPS" id="S08.070"/>
<dbReference type="GO" id="GO:0005802">
    <property type="term" value="C:trans-Golgi network"/>
    <property type="evidence" value="ECO:0007669"/>
    <property type="project" value="TreeGrafter"/>
</dbReference>
<dbReference type="PROSITE" id="PS00138">
    <property type="entry name" value="SUBTILASE_SER"/>
    <property type="match status" value="1"/>
</dbReference>
<reference evidence="19" key="1">
    <citation type="submission" date="2002-06" db="EMBL/GenBank/DDBJ databases">
        <authorList>
            <person name="Kutty G.K."/>
            <person name="Kovacs J.A."/>
        </authorList>
    </citation>
    <scope>NUCLEOTIDE SEQUENCE</scope>
</reference>
<keyword evidence="6 14" id="KW-0378">Hydrolase</keyword>
<dbReference type="GO" id="GO:0016485">
    <property type="term" value="P:protein processing"/>
    <property type="evidence" value="ECO:0007669"/>
    <property type="project" value="TreeGrafter"/>
</dbReference>
<evidence type="ECO:0000256" key="5">
    <source>
        <dbReference type="ARBA" id="ARBA00022729"/>
    </source>
</evidence>
<evidence type="ECO:0000256" key="4">
    <source>
        <dbReference type="ARBA" id="ARBA00022692"/>
    </source>
</evidence>
<evidence type="ECO:0000256" key="8">
    <source>
        <dbReference type="ARBA" id="ARBA00022837"/>
    </source>
</evidence>
<dbReference type="SUPFAM" id="SSF52743">
    <property type="entry name" value="Subtilisin-like"/>
    <property type="match status" value="1"/>
</dbReference>
<sequence length="779" mass="87657">MMVYNKALHIFFLYWVLFIRILGASGSRDYDNRHYYVFHFSKKVDLKAFSDDLGFKYEKALENLEDHYLFSISKEFLEEEVERKVSEYFSGSEDGIVESFEDKVLFYQKQHLKRRYRKTPPVNYEDSLDTGHVPVRVAELEQIKQTLDIKDPIFGDQWHLYNLKDKFNDINVTSVWKQGITGKNVTVAIIDDGLDMTSEDLKDNYYPEGSYDFNDHNPVPMPKLPEDTHGTRCAGEVAAVRNTVCGIGVAYESKVSGLRILSGPITDLDEAESLNYDFHKNHIYSCSWGPDDDGKTVDGPSSLVLRALINGVNNGRNGLGSIYVFASGNGGIYEDNCNFDGYANSVFTITIGGIDKHGKRLKYSEACSSQLAVTYAGGSAGYIYTTDVGTNKCTSRHGGTSAAAPLAAGILALVLSVRPKLTWRDLQALIRISAVPVNLHEYGWEKTHSGLLFHDFYGYGKLDASLIIENAKKFKHLKPQARFSSRKETVNKIFSKNNGTITSKILIDSKSVKSANLGNLEHLIITVNIVHSKRGDLEVFIISPNGVTSRLASRRVYDFNSVGILNWNFVSVKHWGESFLGNWTIRVNDKNNPNVDGSFMDWQIHLWGEAIDPKKAKPIPYPVVFTSNKTSNQTSATSTSRPTATSSSTSKTTSATATKTSATETTPTSGTEHPTSPDKTKTQKGSWGRKAWLYFIVTFLILAFISALCYIYFQRRSRIKQSLIEESYEFEVLRDDEEDINYLFQDSEKAKILQENPEIYTAFDIHDDFDSASTSFRRE</sequence>
<dbReference type="GO" id="GO:0004252">
    <property type="term" value="F:serine-type endopeptidase activity"/>
    <property type="evidence" value="ECO:0007669"/>
    <property type="project" value="UniProtKB-UniRule"/>
</dbReference>
<dbReference type="InterPro" id="IPR023828">
    <property type="entry name" value="Peptidase_S8_Ser-AS"/>
</dbReference>
<evidence type="ECO:0000256" key="10">
    <source>
        <dbReference type="ARBA" id="ARBA00023136"/>
    </source>
</evidence>
<evidence type="ECO:0000256" key="13">
    <source>
        <dbReference type="PIRSR" id="PIRSR615500-1"/>
    </source>
</evidence>
<evidence type="ECO:0000256" key="11">
    <source>
        <dbReference type="ARBA" id="ARBA00023145"/>
    </source>
</evidence>
<evidence type="ECO:0000256" key="16">
    <source>
        <dbReference type="SAM" id="Phobius"/>
    </source>
</evidence>
<feature type="transmembrane region" description="Helical" evidence="16">
    <location>
        <begin position="691"/>
        <end position="713"/>
    </location>
</feature>
<dbReference type="GO" id="GO:0007323">
    <property type="term" value="P:peptide pheromone maturation"/>
    <property type="evidence" value="ECO:0007669"/>
    <property type="project" value="UniProtKB-ARBA"/>
</dbReference>
<keyword evidence="8" id="KW-0106">Calcium</keyword>
<feature type="compositionally biased region" description="Low complexity" evidence="15">
    <location>
        <begin position="634"/>
        <end position="674"/>
    </location>
</feature>
<dbReference type="PROSITE" id="PS51829">
    <property type="entry name" value="P_HOMO_B"/>
    <property type="match status" value="1"/>
</dbReference>
<dbReference type="PANTHER" id="PTHR42884:SF14">
    <property type="entry name" value="NEUROENDOCRINE CONVERTASE 1"/>
    <property type="match status" value="1"/>
</dbReference>
<evidence type="ECO:0000256" key="1">
    <source>
        <dbReference type="ARBA" id="ARBA00004370"/>
    </source>
</evidence>
<proteinExistence type="evidence at transcript level"/>
<dbReference type="Pfam" id="PF01483">
    <property type="entry name" value="P_proprotein"/>
    <property type="match status" value="1"/>
</dbReference>
<evidence type="ECO:0000256" key="2">
    <source>
        <dbReference type="ARBA" id="ARBA00005325"/>
    </source>
</evidence>
<dbReference type="InterPro" id="IPR002884">
    <property type="entry name" value="P_dom"/>
</dbReference>
<dbReference type="SUPFAM" id="SSF49785">
    <property type="entry name" value="Galactose-binding domain-like"/>
    <property type="match status" value="1"/>
</dbReference>
<feature type="region of interest" description="Disordered" evidence="15">
    <location>
        <begin position="629"/>
        <end position="684"/>
    </location>
</feature>
<dbReference type="PROSITE" id="PS51892">
    <property type="entry name" value="SUBTILASE"/>
    <property type="match status" value="1"/>
</dbReference>
<evidence type="ECO:0000256" key="14">
    <source>
        <dbReference type="PROSITE-ProRule" id="PRU01240"/>
    </source>
</evidence>
<dbReference type="PRINTS" id="PR00723">
    <property type="entry name" value="SUBTILISIN"/>
</dbReference>
<feature type="active site" description="Charge relay system" evidence="13 14">
    <location>
        <position position="401"/>
    </location>
</feature>
<name>Q8J0A2_PNEJI</name>
<evidence type="ECO:0000256" key="17">
    <source>
        <dbReference type="SAM" id="SignalP"/>
    </source>
</evidence>
<evidence type="ECO:0000256" key="3">
    <source>
        <dbReference type="ARBA" id="ARBA00022670"/>
    </source>
</evidence>
<dbReference type="CDD" id="cd04059">
    <property type="entry name" value="Peptidases_S8_Protein_convertases_Kexins_Furin-like"/>
    <property type="match status" value="1"/>
</dbReference>
<dbReference type="PANTHER" id="PTHR42884">
    <property type="entry name" value="PROPROTEIN CONVERTASE SUBTILISIN/KEXIN-RELATED"/>
    <property type="match status" value="1"/>
</dbReference>
<dbReference type="EMBL" id="AY130996">
    <property type="protein sequence ID" value="AAN12365.1"/>
    <property type="molecule type" value="Genomic_DNA"/>
</dbReference>
<dbReference type="VEuPathDB" id="FungiDB:T551_03487"/>
<keyword evidence="10 16" id="KW-0472">Membrane</keyword>
<gene>
    <name evidence="20" type="primary">Kex1</name>
</gene>
<comment type="similarity">
    <text evidence="2">Belongs to the peptidase S8 family. Furin subfamily.</text>
</comment>
<dbReference type="Pfam" id="PF00082">
    <property type="entry name" value="Peptidase_S8"/>
    <property type="match status" value="1"/>
</dbReference>
<dbReference type="FunFam" id="3.40.50.200:FF:000005">
    <property type="entry name" value="Proprotein convertase subtilisin/kexin type 7"/>
    <property type="match status" value="1"/>
</dbReference>
<evidence type="ECO:0000256" key="15">
    <source>
        <dbReference type="SAM" id="MobiDB-lite"/>
    </source>
</evidence>
<dbReference type="FunFam" id="2.60.120.260:FF:000026">
    <property type="entry name" value="proprotein convertase subtilisin/kexin type 7"/>
    <property type="match status" value="1"/>
</dbReference>
<accession>Q8J0A2</accession>
<dbReference type="InterPro" id="IPR008979">
    <property type="entry name" value="Galactose-bd-like_sf"/>
</dbReference>
<keyword evidence="3 14" id="KW-0645">Protease</keyword>
<feature type="domain" description="P/Homo B" evidence="18">
    <location>
        <begin position="477"/>
        <end position="612"/>
    </location>
</feature>